<dbReference type="GO" id="GO:0005634">
    <property type="term" value="C:nucleus"/>
    <property type="evidence" value="ECO:0007669"/>
    <property type="project" value="TreeGrafter"/>
</dbReference>
<dbReference type="OrthoDB" id="63989at2759"/>
<dbReference type="GO" id="GO:0044773">
    <property type="term" value="P:mitotic DNA damage checkpoint signaling"/>
    <property type="evidence" value="ECO:0007669"/>
    <property type="project" value="TreeGrafter"/>
</dbReference>
<comment type="caution">
    <text evidence="3">The sequence shown here is derived from an EMBL/GenBank/DDBJ whole genome shotgun (WGS) entry which is preliminary data.</text>
</comment>
<dbReference type="AlphaFoldDB" id="A0A8S1TCR5"/>
<proteinExistence type="predicted"/>
<dbReference type="InterPro" id="IPR000719">
    <property type="entry name" value="Prot_kinase_dom"/>
</dbReference>
<organism evidence="3 4">
    <name type="scientific">Paramecium octaurelia</name>
    <dbReference type="NCBI Taxonomy" id="43137"/>
    <lineage>
        <taxon>Eukaryota</taxon>
        <taxon>Sar</taxon>
        <taxon>Alveolata</taxon>
        <taxon>Ciliophora</taxon>
        <taxon>Intramacronucleata</taxon>
        <taxon>Oligohymenophorea</taxon>
        <taxon>Peniculida</taxon>
        <taxon>Parameciidae</taxon>
        <taxon>Paramecium</taxon>
    </lineage>
</organism>
<accession>A0A8S1TCR5</accession>
<dbReference type="PROSITE" id="PS50011">
    <property type="entry name" value="PROTEIN_KINASE_DOM"/>
    <property type="match status" value="1"/>
</dbReference>
<keyword evidence="4" id="KW-1185">Reference proteome</keyword>
<dbReference type="GO" id="GO:0004674">
    <property type="term" value="F:protein serine/threonine kinase activity"/>
    <property type="evidence" value="ECO:0007669"/>
    <property type="project" value="TreeGrafter"/>
</dbReference>
<reference evidence="3" key="1">
    <citation type="submission" date="2021-01" db="EMBL/GenBank/DDBJ databases">
        <authorList>
            <consortium name="Genoscope - CEA"/>
            <person name="William W."/>
        </authorList>
    </citation>
    <scope>NUCLEOTIDE SEQUENCE</scope>
</reference>
<dbReference type="PANTHER" id="PTHR44167">
    <property type="entry name" value="OVARIAN-SPECIFIC SERINE/THREONINE-PROTEIN KINASE LOK-RELATED"/>
    <property type="match status" value="1"/>
</dbReference>
<name>A0A8S1TCR5_PAROT</name>
<dbReference type="Proteomes" id="UP000683925">
    <property type="component" value="Unassembled WGS sequence"/>
</dbReference>
<dbReference type="Pfam" id="PF00069">
    <property type="entry name" value="Pkinase"/>
    <property type="match status" value="1"/>
</dbReference>
<dbReference type="PANTHER" id="PTHR44167:SF18">
    <property type="entry name" value="PROTEIN KINASE DOMAIN-CONTAINING PROTEIN"/>
    <property type="match status" value="1"/>
</dbReference>
<evidence type="ECO:0000313" key="4">
    <source>
        <dbReference type="Proteomes" id="UP000683925"/>
    </source>
</evidence>
<evidence type="ECO:0000313" key="3">
    <source>
        <dbReference type="EMBL" id="CAD8149527.1"/>
    </source>
</evidence>
<evidence type="ECO:0000259" key="2">
    <source>
        <dbReference type="PROSITE" id="PS50011"/>
    </source>
</evidence>
<dbReference type="PROSITE" id="PS00108">
    <property type="entry name" value="PROTEIN_KINASE_ST"/>
    <property type="match status" value="1"/>
</dbReference>
<evidence type="ECO:0000256" key="1">
    <source>
        <dbReference type="SAM" id="MobiDB-lite"/>
    </source>
</evidence>
<dbReference type="SMART" id="SM00220">
    <property type="entry name" value="S_TKc"/>
    <property type="match status" value="1"/>
</dbReference>
<feature type="domain" description="Protein kinase" evidence="2">
    <location>
        <begin position="87"/>
        <end position="364"/>
    </location>
</feature>
<dbReference type="GO" id="GO:0005737">
    <property type="term" value="C:cytoplasm"/>
    <property type="evidence" value="ECO:0007669"/>
    <property type="project" value="TreeGrafter"/>
</dbReference>
<dbReference type="OMA" id="NEQMVYL"/>
<sequence>MSKFSCSGLYVSKQGENSEVMIITQSGDLQIVSKSGNEQMVYLPSNSMDTILCFAREVDQSQQSGTFELLHPESQIKVSFLLNLKDIEYLRVLMRGKQVFLDSQNYVVLGKLAYDIQLIQSRNRVQVQKKASLVLKDSVSKGRLGQLRQEAKMLRLLKDYRHKNIILLEEITTDCRSVSIVLEYCQGGDLLQLLQQKSFDIDVPRLMLNLLSGLKHLHDLEVVHRDIKLQNILFKDSKNMDTLKIADFGFSCLKSQISFINPICGTPGYTAPEVFSQSSSYDEKVDIYSAGIIFYNILTSKNPFGNSKNISDLIQSNISGNYNQAYLESTYVNNPLAYDLLTKMLQKEPHSRPSVDECLNHPFFKIQINGDFRMEDTKEMISIKRKSKKQRRDTQKQGRM</sequence>
<protein>
    <recommendedName>
        <fullName evidence="2">Protein kinase domain-containing protein</fullName>
    </recommendedName>
</protein>
<feature type="region of interest" description="Disordered" evidence="1">
    <location>
        <begin position="381"/>
        <end position="400"/>
    </location>
</feature>
<dbReference type="GO" id="GO:0005524">
    <property type="term" value="F:ATP binding"/>
    <property type="evidence" value="ECO:0007669"/>
    <property type="project" value="InterPro"/>
</dbReference>
<dbReference type="EMBL" id="CAJJDP010000022">
    <property type="protein sequence ID" value="CAD8149527.1"/>
    <property type="molecule type" value="Genomic_DNA"/>
</dbReference>
<gene>
    <name evidence="3" type="ORF">POCTA_138.1.T0220275</name>
</gene>
<dbReference type="InterPro" id="IPR008271">
    <property type="entry name" value="Ser/Thr_kinase_AS"/>
</dbReference>